<evidence type="ECO:0000256" key="3">
    <source>
        <dbReference type="ARBA" id="ARBA00022536"/>
    </source>
</evidence>
<evidence type="ECO:0000256" key="2">
    <source>
        <dbReference type="ARBA" id="ARBA00022525"/>
    </source>
</evidence>
<evidence type="ECO:0000256" key="4">
    <source>
        <dbReference type="ARBA" id="ARBA00022670"/>
    </source>
</evidence>
<dbReference type="FunFam" id="3.40.390.10:FF:000028">
    <property type="entry name" value="Zinc metalloproteinase"/>
    <property type="match status" value="1"/>
</dbReference>
<dbReference type="EC" id="3.4.24.-" evidence="14"/>
<dbReference type="SMART" id="SM00235">
    <property type="entry name" value="ZnMc"/>
    <property type="match status" value="1"/>
</dbReference>
<keyword evidence="2" id="KW-0964">Secreted</keyword>
<evidence type="ECO:0000259" key="16">
    <source>
        <dbReference type="PROSITE" id="PS51864"/>
    </source>
</evidence>
<evidence type="ECO:0000256" key="14">
    <source>
        <dbReference type="RuleBase" id="RU361183"/>
    </source>
</evidence>
<dbReference type="InterPro" id="IPR017050">
    <property type="entry name" value="Metallopeptidase_nem"/>
</dbReference>
<evidence type="ECO:0000256" key="7">
    <source>
        <dbReference type="ARBA" id="ARBA00022801"/>
    </source>
</evidence>
<dbReference type="PIRSF" id="PIRSF036365">
    <property type="entry name" value="Astacin_nematoda"/>
    <property type="match status" value="1"/>
</dbReference>
<evidence type="ECO:0000256" key="13">
    <source>
        <dbReference type="PROSITE-ProRule" id="PRU01211"/>
    </source>
</evidence>
<keyword evidence="5 13" id="KW-0479">Metal-binding</keyword>
<keyword evidence="8 13" id="KW-0862">Zinc</keyword>
<keyword evidence="9 13" id="KW-0482">Metalloprotease</keyword>
<evidence type="ECO:0000256" key="8">
    <source>
        <dbReference type="ARBA" id="ARBA00022833"/>
    </source>
</evidence>
<dbReference type="SUPFAM" id="SSF55486">
    <property type="entry name" value="Metalloproteases ('zincins'), catalytic domain"/>
    <property type="match status" value="1"/>
</dbReference>
<dbReference type="InterPro" id="IPR035914">
    <property type="entry name" value="Sperma_CUB_dom_sf"/>
</dbReference>
<feature type="domain" description="CUB" evidence="15">
    <location>
        <begin position="246"/>
        <end position="323"/>
    </location>
</feature>
<keyword evidence="10" id="KW-1015">Disulfide bond</keyword>
<evidence type="ECO:0000259" key="15">
    <source>
        <dbReference type="PROSITE" id="PS01180"/>
    </source>
</evidence>
<dbReference type="GO" id="GO:0005576">
    <property type="term" value="C:extracellular region"/>
    <property type="evidence" value="ECO:0007669"/>
    <property type="project" value="UniProtKB-SubCell"/>
</dbReference>
<comment type="cofactor">
    <cofactor evidence="13 14">
        <name>Zn(2+)</name>
        <dbReference type="ChEBI" id="CHEBI:29105"/>
    </cofactor>
    <text evidence="13 14">Binds 1 zinc ion per subunit.</text>
</comment>
<keyword evidence="4 13" id="KW-0645">Protease</keyword>
<dbReference type="GO" id="GO:0018996">
    <property type="term" value="P:molting cycle, collagen and cuticulin-based cuticle"/>
    <property type="evidence" value="ECO:0007669"/>
    <property type="project" value="InterPro"/>
</dbReference>
<evidence type="ECO:0000313" key="18">
    <source>
        <dbReference type="Proteomes" id="UP001432322"/>
    </source>
</evidence>
<dbReference type="PROSITE" id="PS01180">
    <property type="entry name" value="CUB"/>
    <property type="match status" value="1"/>
</dbReference>
<dbReference type="InterPro" id="IPR001506">
    <property type="entry name" value="Peptidase_M12A"/>
</dbReference>
<keyword evidence="7 13" id="KW-0378">Hydrolase</keyword>
<comment type="subcellular location">
    <subcellularLocation>
        <location evidence="1">Secreted</location>
    </subcellularLocation>
</comment>
<evidence type="ECO:0000256" key="11">
    <source>
        <dbReference type="ARBA" id="ARBA00023180"/>
    </source>
</evidence>
<keyword evidence="3" id="KW-0245">EGF-like domain</keyword>
<feature type="binding site" evidence="13">
    <location>
        <position position="97"/>
    </location>
    <ligand>
        <name>Zn(2+)</name>
        <dbReference type="ChEBI" id="CHEBI:29105"/>
        <note>catalytic</note>
    </ligand>
</feature>
<dbReference type="Pfam" id="PF01400">
    <property type="entry name" value="Astacin"/>
    <property type="match status" value="1"/>
</dbReference>
<evidence type="ECO:0000256" key="9">
    <source>
        <dbReference type="ARBA" id="ARBA00023049"/>
    </source>
</evidence>
<proteinExistence type="predicted"/>
<evidence type="ECO:0000256" key="1">
    <source>
        <dbReference type="ARBA" id="ARBA00004613"/>
    </source>
</evidence>
<evidence type="ECO:0000256" key="5">
    <source>
        <dbReference type="ARBA" id="ARBA00022723"/>
    </source>
</evidence>
<dbReference type="AlphaFoldDB" id="A0AAV5VTZ4"/>
<evidence type="ECO:0000256" key="12">
    <source>
        <dbReference type="PROSITE-ProRule" id="PRU00059"/>
    </source>
</evidence>
<feature type="active site" evidence="13">
    <location>
        <position position="98"/>
    </location>
</feature>
<dbReference type="Proteomes" id="UP001432322">
    <property type="component" value="Unassembled WGS sequence"/>
</dbReference>
<dbReference type="PROSITE" id="PS51864">
    <property type="entry name" value="ASTACIN"/>
    <property type="match status" value="1"/>
</dbReference>
<evidence type="ECO:0000256" key="6">
    <source>
        <dbReference type="ARBA" id="ARBA00022729"/>
    </source>
</evidence>
<dbReference type="InterPro" id="IPR006026">
    <property type="entry name" value="Peptidase_Metallo"/>
</dbReference>
<reference evidence="17" key="1">
    <citation type="submission" date="2023-10" db="EMBL/GenBank/DDBJ databases">
        <title>Genome assembly of Pristionchus species.</title>
        <authorList>
            <person name="Yoshida K."/>
            <person name="Sommer R.J."/>
        </authorList>
    </citation>
    <scope>NUCLEOTIDE SEQUENCE</scope>
    <source>
        <strain evidence="17">RS5133</strain>
    </source>
</reference>
<feature type="non-terminal residue" evidence="17">
    <location>
        <position position="1"/>
    </location>
</feature>
<dbReference type="Gene3D" id="3.40.390.10">
    <property type="entry name" value="Collagenase (Catalytic Domain)"/>
    <property type="match status" value="1"/>
</dbReference>
<dbReference type="PANTHER" id="PTHR10127">
    <property type="entry name" value="DISCOIDIN, CUB, EGF, LAMININ , AND ZINC METALLOPROTEASE DOMAIN CONTAINING"/>
    <property type="match status" value="1"/>
</dbReference>
<comment type="caution">
    <text evidence="12">Lacks conserved residue(s) required for the propagation of feature annotation.</text>
</comment>
<dbReference type="InterPro" id="IPR024079">
    <property type="entry name" value="MetalloPept_cat_dom_sf"/>
</dbReference>
<name>A0AAV5VTZ4_9BILA</name>
<feature type="binding site" evidence="13">
    <location>
        <position position="107"/>
    </location>
    <ligand>
        <name>Zn(2+)</name>
        <dbReference type="ChEBI" id="CHEBI:29105"/>
        <note>catalytic</note>
    </ligand>
</feature>
<dbReference type="CDD" id="cd04280">
    <property type="entry name" value="ZnMc_astacin_like"/>
    <property type="match status" value="1"/>
</dbReference>
<dbReference type="InterPro" id="IPR000859">
    <property type="entry name" value="CUB_dom"/>
</dbReference>
<gene>
    <name evidence="17" type="ORF">PFISCL1PPCAC_14243</name>
</gene>
<keyword evidence="11" id="KW-0325">Glycoprotein</keyword>
<evidence type="ECO:0000313" key="17">
    <source>
        <dbReference type="EMBL" id="GMT22946.1"/>
    </source>
</evidence>
<comment type="caution">
    <text evidence="17">The sequence shown here is derived from an EMBL/GenBank/DDBJ whole genome shotgun (WGS) entry which is preliminary data.</text>
</comment>
<sequence>RAKRGYQTDPKYAWDPTKPIPYFFDPSLSATTIAMIRQGIEYWHNNTCLSFVEDQNGDSALRFFKGAGCYASLGRQGTKTQDVSIGAGCENLGTVTHEINHAIGFFHAMSRPDRDDSVSVNNANIQSSQQYNFVKNTAAADNSYGVPFDYGSVMLYNQYAFATDSNVPSIIALNKWMQNTMGQRAGRLYMKKCTFNQKNNTTAACTGKTCSNGGFANSKDCTKCVCPRGFGSDDCSTVAKGDAPVCNGGTLTATEQYQTVDASVGTNDYVPYPVASNCYWLINAPTGKKVVFNLTVSPSSCVQNCAWQGVEIIMGNFDTFGVT</sequence>
<accession>A0AAV5VTZ4</accession>
<evidence type="ECO:0000256" key="10">
    <source>
        <dbReference type="ARBA" id="ARBA00023157"/>
    </source>
</evidence>
<dbReference type="GO" id="GO:0006508">
    <property type="term" value="P:proteolysis"/>
    <property type="evidence" value="ECO:0007669"/>
    <property type="project" value="UniProtKB-KW"/>
</dbReference>
<feature type="binding site" evidence="13">
    <location>
        <position position="101"/>
    </location>
    <ligand>
        <name>Zn(2+)</name>
        <dbReference type="ChEBI" id="CHEBI:29105"/>
        <note>catalytic</note>
    </ligand>
</feature>
<dbReference type="EMBL" id="BTSY01000004">
    <property type="protein sequence ID" value="GMT22946.1"/>
    <property type="molecule type" value="Genomic_DNA"/>
</dbReference>
<dbReference type="InterPro" id="IPR034035">
    <property type="entry name" value="Astacin-like_dom"/>
</dbReference>
<feature type="domain" description="Peptidase M12A" evidence="16">
    <location>
        <begin position="1"/>
        <end position="206"/>
    </location>
</feature>
<keyword evidence="6" id="KW-0732">Signal</keyword>
<dbReference type="GO" id="GO:0004222">
    <property type="term" value="F:metalloendopeptidase activity"/>
    <property type="evidence" value="ECO:0007669"/>
    <property type="project" value="UniProtKB-UniRule"/>
</dbReference>
<dbReference type="GO" id="GO:0008270">
    <property type="term" value="F:zinc ion binding"/>
    <property type="evidence" value="ECO:0007669"/>
    <property type="project" value="UniProtKB-UniRule"/>
</dbReference>
<dbReference type="SUPFAM" id="SSF49854">
    <property type="entry name" value="Spermadhesin, CUB domain"/>
    <property type="match status" value="1"/>
</dbReference>
<dbReference type="PRINTS" id="PR00480">
    <property type="entry name" value="ASTACIN"/>
</dbReference>
<organism evidence="17 18">
    <name type="scientific">Pristionchus fissidentatus</name>
    <dbReference type="NCBI Taxonomy" id="1538716"/>
    <lineage>
        <taxon>Eukaryota</taxon>
        <taxon>Metazoa</taxon>
        <taxon>Ecdysozoa</taxon>
        <taxon>Nematoda</taxon>
        <taxon>Chromadorea</taxon>
        <taxon>Rhabditida</taxon>
        <taxon>Rhabditina</taxon>
        <taxon>Diplogasteromorpha</taxon>
        <taxon>Diplogasteroidea</taxon>
        <taxon>Neodiplogasteridae</taxon>
        <taxon>Pristionchus</taxon>
    </lineage>
</organism>
<dbReference type="PANTHER" id="PTHR10127:SF875">
    <property type="entry name" value="ZINC METALLOPROTEINASE NAS-28"/>
    <property type="match status" value="1"/>
</dbReference>
<protein>
    <recommendedName>
        <fullName evidence="14">Metalloendopeptidase</fullName>
        <ecNumber evidence="14">3.4.24.-</ecNumber>
    </recommendedName>
</protein>
<keyword evidence="18" id="KW-1185">Reference proteome</keyword>